<feature type="transmembrane region" description="Helical" evidence="1">
    <location>
        <begin position="20"/>
        <end position="40"/>
    </location>
</feature>
<keyword evidence="1" id="KW-0472">Membrane</keyword>
<dbReference type="AlphaFoldDB" id="A0A8J7F6K0"/>
<organism evidence="2 3">
    <name type="scientific">Plectonema cf. radiosum LEGE 06105</name>
    <dbReference type="NCBI Taxonomy" id="945769"/>
    <lineage>
        <taxon>Bacteria</taxon>
        <taxon>Bacillati</taxon>
        <taxon>Cyanobacteriota</taxon>
        <taxon>Cyanophyceae</taxon>
        <taxon>Oscillatoriophycideae</taxon>
        <taxon>Oscillatoriales</taxon>
        <taxon>Microcoleaceae</taxon>
        <taxon>Plectonema</taxon>
    </lineage>
</organism>
<reference evidence="2" key="1">
    <citation type="submission" date="2020-10" db="EMBL/GenBank/DDBJ databases">
        <authorList>
            <person name="Castelo-Branco R."/>
            <person name="Eusebio N."/>
            <person name="Adriana R."/>
            <person name="Vieira A."/>
            <person name="Brugerolle De Fraissinette N."/>
            <person name="Rezende De Castro R."/>
            <person name="Schneider M.P."/>
            <person name="Vasconcelos V."/>
            <person name="Leao P.N."/>
        </authorList>
    </citation>
    <scope>NUCLEOTIDE SEQUENCE</scope>
    <source>
        <strain evidence="2">LEGE 06105</strain>
    </source>
</reference>
<dbReference type="RefSeq" id="WP_193919184.1">
    <property type="nucleotide sequence ID" value="NZ_JADEWL010000020.1"/>
</dbReference>
<feature type="transmembrane region" description="Helical" evidence="1">
    <location>
        <begin position="52"/>
        <end position="71"/>
    </location>
</feature>
<evidence type="ECO:0000313" key="2">
    <source>
        <dbReference type="EMBL" id="MBE9212859.1"/>
    </source>
</evidence>
<keyword evidence="1" id="KW-1133">Transmembrane helix</keyword>
<dbReference type="Proteomes" id="UP000620559">
    <property type="component" value="Unassembled WGS sequence"/>
</dbReference>
<sequence>MMPICTDYIAEGIQQFRIAAIQGIGIVFLGNFSGMVAGFVLSPQEINVPKVIGSSLFGGLVGIAIAFTLILKKTREFTSYESD</sequence>
<protein>
    <submittedName>
        <fullName evidence="2">Uncharacterized protein</fullName>
    </submittedName>
</protein>
<comment type="caution">
    <text evidence="2">The sequence shown here is derived from an EMBL/GenBank/DDBJ whole genome shotgun (WGS) entry which is preliminary data.</text>
</comment>
<evidence type="ECO:0000256" key="1">
    <source>
        <dbReference type="SAM" id="Phobius"/>
    </source>
</evidence>
<keyword evidence="1" id="KW-0812">Transmembrane</keyword>
<name>A0A8J7F6K0_9CYAN</name>
<keyword evidence="3" id="KW-1185">Reference proteome</keyword>
<accession>A0A8J7F6K0</accession>
<proteinExistence type="predicted"/>
<dbReference type="EMBL" id="JADEWL010000020">
    <property type="protein sequence ID" value="MBE9212859.1"/>
    <property type="molecule type" value="Genomic_DNA"/>
</dbReference>
<gene>
    <name evidence="2" type="ORF">IQ247_09160</name>
</gene>
<evidence type="ECO:0000313" key="3">
    <source>
        <dbReference type="Proteomes" id="UP000620559"/>
    </source>
</evidence>